<reference evidence="2" key="1">
    <citation type="submission" date="2017-02" db="EMBL/GenBank/DDBJ databases">
        <authorList>
            <person name="Varghese N."/>
            <person name="Submissions S."/>
        </authorList>
    </citation>
    <scope>NUCLEOTIDE SEQUENCE [LARGE SCALE GENOMIC DNA]</scope>
    <source>
        <strain evidence="2">USBA 833</strain>
    </source>
</reference>
<evidence type="ECO:0000313" key="1">
    <source>
        <dbReference type="EMBL" id="SKA92476.1"/>
    </source>
</evidence>
<protein>
    <submittedName>
        <fullName evidence="1">Uncharacterized protein</fullName>
    </submittedName>
</protein>
<dbReference type="SUPFAM" id="SSF49464">
    <property type="entry name" value="Carboxypeptidase regulatory domain-like"/>
    <property type="match status" value="1"/>
</dbReference>
<name>A0A1T4XSC0_9CLOT</name>
<dbReference type="Proteomes" id="UP000190105">
    <property type="component" value="Unassembled WGS sequence"/>
</dbReference>
<dbReference type="AlphaFoldDB" id="A0A1T4XSC0"/>
<dbReference type="RefSeq" id="WP_078696811.1">
    <property type="nucleotide sequence ID" value="NZ_FUYH01000012.1"/>
</dbReference>
<gene>
    <name evidence="1" type="ORF">SAMN05443428_11264</name>
</gene>
<dbReference type="OrthoDB" id="1950967at2"/>
<keyword evidence="2" id="KW-1185">Reference proteome</keyword>
<sequence length="293" mass="33095">MKYKQLLLILAIVMIFFAESCLKKSSSTNVIAEMPQKQKMIVVALDKQTKSPIKDAKVYIVGDSTVYTTDEMGKTPEIIVELNKDYFSRYTDEVINKMNCGFVNIIVVKDGYGKHMEMDYNIYPGGSTSVAKVELTKGKKITANCNLPDINYIENMVKAYEKFEGEGIKTDNMIKFKVSVADENKKPIESVKIVIPEAKLSAVTDKKGIAQFDIPFDNSTVVDYPVAKEYGEITIISYKDGYAPKVVLRAQINKDGKNNTLNLKLKKSDKQNLNYEIVQPKESWIEMVLNSYN</sequence>
<proteinExistence type="predicted"/>
<organism evidence="1 2">
    <name type="scientific">Caloramator quimbayensis</name>
    <dbReference type="NCBI Taxonomy" id="1147123"/>
    <lineage>
        <taxon>Bacteria</taxon>
        <taxon>Bacillati</taxon>
        <taxon>Bacillota</taxon>
        <taxon>Clostridia</taxon>
        <taxon>Eubacteriales</taxon>
        <taxon>Clostridiaceae</taxon>
        <taxon>Caloramator</taxon>
    </lineage>
</organism>
<evidence type="ECO:0000313" key="2">
    <source>
        <dbReference type="Proteomes" id="UP000190105"/>
    </source>
</evidence>
<accession>A0A1T4XSC0</accession>
<dbReference type="EMBL" id="FUYH01000012">
    <property type="protein sequence ID" value="SKA92476.1"/>
    <property type="molecule type" value="Genomic_DNA"/>
</dbReference>
<dbReference type="InterPro" id="IPR008969">
    <property type="entry name" value="CarboxyPept-like_regulatory"/>
</dbReference>
<dbReference type="STRING" id="1147123.SAMN05443428_11264"/>